<dbReference type="EMBL" id="BDCX01000028">
    <property type="protein sequence ID" value="GAT71375.1"/>
    <property type="molecule type" value="Genomic_DNA"/>
</dbReference>
<evidence type="ECO:0000259" key="2">
    <source>
        <dbReference type="Pfam" id="PF18075"/>
    </source>
</evidence>
<protein>
    <submittedName>
        <fullName evidence="3">Cell division protein FtsX</fullName>
    </submittedName>
</protein>
<dbReference type="GO" id="GO:0051301">
    <property type="term" value="P:cell division"/>
    <property type="evidence" value="ECO:0007669"/>
    <property type="project" value="UniProtKB-KW"/>
</dbReference>
<name>A0A171DQN4_9ACTN</name>
<dbReference type="Pfam" id="PF18075">
    <property type="entry name" value="FtsX_ECD"/>
    <property type="match status" value="1"/>
</dbReference>
<proteinExistence type="predicted"/>
<feature type="chain" id="PRO_5007905935" evidence="1">
    <location>
        <begin position="17"/>
        <end position="276"/>
    </location>
</feature>
<gene>
    <name evidence="3" type="ORF">PS9374_07066</name>
</gene>
<accession>A0A171DQN4</accession>
<dbReference type="Gene3D" id="3.30.70.3040">
    <property type="match status" value="2"/>
</dbReference>
<feature type="signal peptide" evidence="1">
    <location>
        <begin position="1"/>
        <end position="16"/>
    </location>
</feature>
<feature type="domain" description="FtsX extracellular" evidence="2">
    <location>
        <begin position="55"/>
        <end position="155"/>
    </location>
</feature>
<evidence type="ECO:0000256" key="1">
    <source>
        <dbReference type="SAM" id="SignalP"/>
    </source>
</evidence>
<keyword evidence="1" id="KW-0732">Signal</keyword>
<keyword evidence="3" id="KW-0132">Cell division</keyword>
<sequence>MLAALTAAMLAGTVGAASGNAGGALLQTSPPGDVWAGGRKLGPPPDGPWPRGAEFSISLCAADGRYGTCRRRVITDEQRRALQARLEAMPEVAQVAFESRAQAWANLQERHADDKEMLEMAGTLVSDSFKGRLHRRVDARPFEAAMKKVPGVSLVVMSGGRFWEGKADIAVTLCGKQQPDDGPCAKRGPATRQETAALEGRLSALRQVQQVYVEDAAHARRALEHMWIGGKFRPSVFPADHRGYYIRLTDPGDARTVIAVIEEMPGVEDAYTVGAG</sequence>
<comment type="caution">
    <text evidence="3">The sequence shown here is derived from an EMBL/GenBank/DDBJ whole genome shotgun (WGS) entry which is preliminary data.</text>
</comment>
<keyword evidence="4" id="KW-1185">Reference proteome</keyword>
<organism evidence="3 4">
    <name type="scientific">Planomonospora sphaerica</name>
    <dbReference type="NCBI Taxonomy" id="161355"/>
    <lineage>
        <taxon>Bacteria</taxon>
        <taxon>Bacillati</taxon>
        <taxon>Actinomycetota</taxon>
        <taxon>Actinomycetes</taxon>
        <taxon>Streptosporangiales</taxon>
        <taxon>Streptosporangiaceae</taxon>
        <taxon>Planomonospora</taxon>
    </lineage>
</organism>
<dbReference type="InterPro" id="IPR040690">
    <property type="entry name" value="FtsX_ECD"/>
</dbReference>
<evidence type="ECO:0000313" key="3">
    <source>
        <dbReference type="EMBL" id="GAT71375.1"/>
    </source>
</evidence>
<evidence type="ECO:0000313" key="4">
    <source>
        <dbReference type="Proteomes" id="UP000077701"/>
    </source>
</evidence>
<dbReference type="STRING" id="161355.PS9374_07066"/>
<dbReference type="Proteomes" id="UP000077701">
    <property type="component" value="Unassembled WGS sequence"/>
</dbReference>
<reference evidence="4" key="2">
    <citation type="submission" date="2016-04" db="EMBL/GenBank/DDBJ databases">
        <title>Planomonospora sphaerica JCM9374 whole genome shotgun sequence.</title>
        <authorList>
            <person name="Suzuki T."/>
            <person name="Dohra H."/>
            <person name="Kodani S."/>
        </authorList>
    </citation>
    <scope>NUCLEOTIDE SEQUENCE [LARGE SCALE GENOMIC DNA]</scope>
    <source>
        <strain evidence="4">JCM 9374</strain>
    </source>
</reference>
<keyword evidence="3" id="KW-0131">Cell cycle</keyword>
<reference evidence="3 4" key="1">
    <citation type="journal article" date="2016" name="Genome Announc.">
        <title>Draft Genome Sequence of Planomonospora sphaerica JCM9374, a Rare Actinomycete.</title>
        <authorList>
            <person name="Dohra H."/>
            <person name="Suzuki T."/>
            <person name="Inoue Y."/>
            <person name="Kodani S."/>
        </authorList>
    </citation>
    <scope>NUCLEOTIDE SEQUENCE [LARGE SCALE GENOMIC DNA]</scope>
    <source>
        <strain evidence="3 4">JCM 9374</strain>
    </source>
</reference>
<dbReference type="AlphaFoldDB" id="A0A171DQN4"/>